<dbReference type="RefSeq" id="WP_149764103.1">
    <property type="nucleotide sequence ID" value="NZ_FTMK01000002.1"/>
</dbReference>
<dbReference type="Proteomes" id="UP000323956">
    <property type="component" value="Unassembled WGS sequence"/>
</dbReference>
<feature type="signal peptide" evidence="1">
    <location>
        <begin position="1"/>
        <end position="29"/>
    </location>
</feature>
<dbReference type="EMBL" id="FTMK01000002">
    <property type="protein sequence ID" value="SIP98766.1"/>
    <property type="molecule type" value="Genomic_DNA"/>
</dbReference>
<name>A0A1N6P3B8_9RHOB</name>
<feature type="chain" id="PRO_5012342425" description="Copper chaperone PCu(A)C" evidence="1">
    <location>
        <begin position="30"/>
        <end position="143"/>
    </location>
</feature>
<evidence type="ECO:0000256" key="1">
    <source>
        <dbReference type="SAM" id="SignalP"/>
    </source>
</evidence>
<dbReference type="AlphaFoldDB" id="A0A1N6P3B8"/>
<evidence type="ECO:0000313" key="2">
    <source>
        <dbReference type="EMBL" id="SIP98766.1"/>
    </source>
</evidence>
<gene>
    <name evidence="2" type="ORF">SAMN05421641_102223</name>
</gene>
<reference evidence="2 3" key="1">
    <citation type="submission" date="2017-01" db="EMBL/GenBank/DDBJ databases">
        <authorList>
            <person name="Varghese N."/>
            <person name="Submissions S."/>
        </authorList>
    </citation>
    <scope>NUCLEOTIDE SEQUENCE [LARGE SCALE GENOMIC DNA]</scope>
    <source>
        <strain evidence="2 3">ATCC 700171</strain>
    </source>
</reference>
<sequence>MIRFHAGRLAAAALLAAFAGAILPVAAHAHGDESHETAAGPNGGLFASAGDYHVELLASDGAITVWLTDMGGEPVSTEGMAATVALYRAEERVDLGLAPAGGHSLAVEDPRIQPAEGGRLVLQATAPDGEPIEARFDLGSHGH</sequence>
<evidence type="ECO:0008006" key="4">
    <source>
        <dbReference type="Google" id="ProtNLM"/>
    </source>
</evidence>
<evidence type="ECO:0000313" key="3">
    <source>
        <dbReference type="Proteomes" id="UP000323956"/>
    </source>
</evidence>
<protein>
    <recommendedName>
        <fullName evidence="4">Copper chaperone PCu(A)C</fullName>
    </recommendedName>
</protein>
<dbReference type="OrthoDB" id="9799434at2"/>
<accession>A0A1N6P3B8</accession>
<organism evidence="2 3">
    <name type="scientific">Paracoccus thiocyanatus</name>
    <dbReference type="NCBI Taxonomy" id="34006"/>
    <lineage>
        <taxon>Bacteria</taxon>
        <taxon>Pseudomonadati</taxon>
        <taxon>Pseudomonadota</taxon>
        <taxon>Alphaproteobacteria</taxon>
        <taxon>Rhodobacterales</taxon>
        <taxon>Paracoccaceae</taxon>
        <taxon>Paracoccus</taxon>
    </lineage>
</organism>
<keyword evidence="1" id="KW-0732">Signal</keyword>
<proteinExistence type="predicted"/>